<comment type="caution">
    <text evidence="2">The sequence shown here is derived from an EMBL/GenBank/DDBJ whole genome shotgun (WGS) entry which is preliminary data.</text>
</comment>
<organism evidence="2 3">
    <name type="scientific">Cirrhinus molitorella</name>
    <name type="common">mud carp</name>
    <dbReference type="NCBI Taxonomy" id="172907"/>
    <lineage>
        <taxon>Eukaryota</taxon>
        <taxon>Metazoa</taxon>
        <taxon>Chordata</taxon>
        <taxon>Craniata</taxon>
        <taxon>Vertebrata</taxon>
        <taxon>Euteleostomi</taxon>
        <taxon>Actinopterygii</taxon>
        <taxon>Neopterygii</taxon>
        <taxon>Teleostei</taxon>
        <taxon>Ostariophysi</taxon>
        <taxon>Cypriniformes</taxon>
        <taxon>Cyprinidae</taxon>
        <taxon>Labeoninae</taxon>
        <taxon>Labeonini</taxon>
        <taxon>Cirrhinus</taxon>
    </lineage>
</organism>
<keyword evidence="3" id="KW-1185">Reference proteome</keyword>
<sequence>MVHMQPIIGFYESHPLPLVAVLLLPVFSRSMSIIYLWTVKFAGTSRPHLNLQQLRGLRLLSIPVLCSSPRSHEAQRKRLATTRASSVLFSIIHVGYPMHR</sequence>
<evidence type="ECO:0008006" key="4">
    <source>
        <dbReference type="Google" id="ProtNLM"/>
    </source>
</evidence>
<accession>A0ABR3N8X5</accession>
<evidence type="ECO:0000256" key="1">
    <source>
        <dbReference type="SAM" id="Phobius"/>
    </source>
</evidence>
<name>A0ABR3N8X5_9TELE</name>
<feature type="transmembrane region" description="Helical" evidence="1">
    <location>
        <begin position="16"/>
        <end position="37"/>
    </location>
</feature>
<gene>
    <name evidence="2" type="ORF">QQF64_029169</name>
</gene>
<keyword evidence="1" id="KW-1133">Transmembrane helix</keyword>
<evidence type="ECO:0000313" key="3">
    <source>
        <dbReference type="Proteomes" id="UP001558613"/>
    </source>
</evidence>
<protein>
    <recommendedName>
        <fullName evidence="4">NADH dehydrogenase subunit 4</fullName>
    </recommendedName>
</protein>
<keyword evidence="1" id="KW-0472">Membrane</keyword>
<reference evidence="2 3" key="1">
    <citation type="submission" date="2023-09" db="EMBL/GenBank/DDBJ databases">
        <authorList>
            <person name="Wang M."/>
        </authorList>
    </citation>
    <scope>NUCLEOTIDE SEQUENCE [LARGE SCALE GENOMIC DNA]</scope>
    <source>
        <strain evidence="2">GT-2023</strain>
        <tissue evidence="2">Liver</tissue>
    </source>
</reference>
<keyword evidence="1" id="KW-0812">Transmembrane</keyword>
<proteinExistence type="predicted"/>
<dbReference type="Proteomes" id="UP001558613">
    <property type="component" value="Unassembled WGS sequence"/>
</dbReference>
<dbReference type="EMBL" id="JAYMGO010000006">
    <property type="protein sequence ID" value="KAL1273307.1"/>
    <property type="molecule type" value="Genomic_DNA"/>
</dbReference>
<evidence type="ECO:0000313" key="2">
    <source>
        <dbReference type="EMBL" id="KAL1273307.1"/>
    </source>
</evidence>